<dbReference type="AlphaFoldDB" id="A0A423XNI6"/>
<feature type="compositionally biased region" description="Polar residues" evidence="1">
    <location>
        <begin position="379"/>
        <end position="394"/>
    </location>
</feature>
<feature type="compositionally biased region" description="Low complexity" evidence="1">
    <location>
        <begin position="468"/>
        <end position="491"/>
    </location>
</feature>
<evidence type="ECO:0000256" key="1">
    <source>
        <dbReference type="SAM" id="MobiDB-lite"/>
    </source>
</evidence>
<feature type="compositionally biased region" description="Basic and acidic residues" evidence="1">
    <location>
        <begin position="580"/>
        <end position="615"/>
    </location>
</feature>
<dbReference type="EMBL" id="LKEB01000001">
    <property type="protein sequence ID" value="ROW18088.1"/>
    <property type="molecule type" value="Genomic_DNA"/>
</dbReference>
<feature type="region of interest" description="Disordered" evidence="1">
    <location>
        <begin position="245"/>
        <end position="560"/>
    </location>
</feature>
<gene>
    <name evidence="2" type="ORF">VPNG_00066</name>
</gene>
<accession>A0A423XNI6</accession>
<feature type="compositionally biased region" description="Basic and acidic residues" evidence="1">
    <location>
        <begin position="622"/>
        <end position="641"/>
    </location>
</feature>
<feature type="compositionally biased region" description="Low complexity" evidence="1">
    <location>
        <begin position="57"/>
        <end position="70"/>
    </location>
</feature>
<dbReference type="CDD" id="cd06503">
    <property type="entry name" value="ATP-synt_Fo_b"/>
    <property type="match status" value="1"/>
</dbReference>
<evidence type="ECO:0000313" key="3">
    <source>
        <dbReference type="Proteomes" id="UP000285146"/>
    </source>
</evidence>
<feature type="compositionally biased region" description="Basic and acidic residues" evidence="1">
    <location>
        <begin position="451"/>
        <end position="463"/>
    </location>
</feature>
<dbReference type="InParanoid" id="A0A423XNI6"/>
<comment type="caution">
    <text evidence="2">The sequence shown here is derived from an EMBL/GenBank/DDBJ whole genome shotgun (WGS) entry which is preliminary data.</text>
</comment>
<dbReference type="Proteomes" id="UP000285146">
    <property type="component" value="Unassembled WGS sequence"/>
</dbReference>
<feature type="region of interest" description="Disordered" evidence="1">
    <location>
        <begin position="1"/>
        <end position="177"/>
    </location>
</feature>
<feature type="compositionally biased region" description="Low complexity" evidence="1">
    <location>
        <begin position="528"/>
        <end position="537"/>
    </location>
</feature>
<organism evidence="2 3">
    <name type="scientific">Cytospora leucostoma</name>
    <dbReference type="NCBI Taxonomy" id="1230097"/>
    <lineage>
        <taxon>Eukaryota</taxon>
        <taxon>Fungi</taxon>
        <taxon>Dikarya</taxon>
        <taxon>Ascomycota</taxon>
        <taxon>Pezizomycotina</taxon>
        <taxon>Sordariomycetes</taxon>
        <taxon>Sordariomycetidae</taxon>
        <taxon>Diaporthales</taxon>
        <taxon>Cytosporaceae</taxon>
        <taxon>Cytospora</taxon>
    </lineage>
</organism>
<feature type="compositionally biased region" description="Basic and acidic residues" evidence="1">
    <location>
        <begin position="111"/>
        <end position="177"/>
    </location>
</feature>
<feature type="region of interest" description="Disordered" evidence="1">
    <location>
        <begin position="578"/>
        <end position="683"/>
    </location>
</feature>
<name>A0A423XNI6_9PEZI</name>
<feature type="compositionally biased region" description="Polar residues" evidence="1">
    <location>
        <begin position="664"/>
        <end position="683"/>
    </location>
</feature>
<feature type="compositionally biased region" description="Gly residues" evidence="1">
    <location>
        <begin position="643"/>
        <end position="656"/>
    </location>
</feature>
<protein>
    <submittedName>
        <fullName evidence="2">Uncharacterized protein</fullName>
    </submittedName>
</protein>
<keyword evidence="3" id="KW-1185">Reference proteome</keyword>
<proteinExistence type="predicted"/>
<feature type="compositionally biased region" description="Polar residues" evidence="1">
    <location>
        <begin position="420"/>
        <end position="449"/>
    </location>
</feature>
<reference evidence="2 3" key="1">
    <citation type="submission" date="2015-09" db="EMBL/GenBank/DDBJ databases">
        <title>Host preference determinants of Valsa canker pathogens revealed by comparative genomics.</title>
        <authorList>
            <person name="Yin Z."/>
            <person name="Huang L."/>
        </authorList>
    </citation>
    <scope>NUCLEOTIDE SEQUENCE [LARGE SCALE GENOMIC DNA]</scope>
    <source>
        <strain evidence="2 3">SXYLt</strain>
    </source>
</reference>
<sequence length="1112" mass="119918">MAAQHAQAVASGRDNPQPLPDSPPQLQDSPRRMEDSMFVTQRSARPRRAMDATRNTSESSYRPSSRSSQSGPTPEPSPEKREDVTHDDEENGIQNLAAAASKADLVFNDQAHAERQAREDMDRNAQHIADMQKQELDKAREFAESMAREAQEQARQMVEKQSRESEERKTQELKEQITRELEEKQAREIAQKMAQIEKEKQEAVDLAERRARFAEQRAREYAYGITAQVADWTKTGPQEVMRKALQEAQSGVHPPPAQPDMPGHPESQACTAINDQGGAAPFSSRRRPNHEAAAALAAQRERARSPGAALAAATQDRSSRQPGRPKLQASTPIKVEDGAAPFPSRRRPNHEVAAAEAAQEEHTQTPATRFAPVLRLSRPQPQATTPTKDPNRSFQEALARSNPGRAVAIADTHAERPGITGSQRFNTNTEPRLPVSQTHASDDQSQSVTEAADRRPAIPEKPARRPLPTSRPASRAPTAAGARTTPAKGTTLGKKRPHPLSPAEDTPAGDAPTEDTPAEGTTAGGPTAGSAATGDAPIPGSREVQEALSSNPAVARARHRDGEAAALDMVDTANSMLALSRDRSHVRYPDGKRGADGRDRPEVRANEEEVRRQREAVVVGRGRGDEGERKPEKKRQKKDDDVSGGGGGGGGGGSGGEKAKRGAQHNSQKPTPHGTNGTHNSPTLSELRQDRQIHKVGPADQAPKPDSLGPGLRRQRPRVIVVVVVVVIAVLGGPAAGGLRRREAQVPEHGGEEAALPAERLVHELVHDGLVRPDGRGVDVLLAREPDLALRARGQPAELGRVVDEGVVAGQDEEALGPRDPVLAPAMPQSVVEGLARRVGEVGQRDVAVRVLELERVPVAVAHVDAHHLAVVPLPLDRVRPDALLDDPVEDVLAVLAVEPEQRLVALAREREELPLRGPPLQPGGFALGVHVLVRDLAAEDVAGVDGRYDQGIISCRGGGRQFGVGGASNRPEYSPYAHLVSSTKNALPSRFASPYAIHSDMSVFPRPASSDSRTYVRLDAHTAFSARPFFSTPRRFPSRTAGAFPVSPGRTPCFSASFTSKKYRSLPDSPPIRLIWFKAAGLCGCRAWTREDTSLHLSQTSLYSLVVRGKS</sequence>
<evidence type="ECO:0000313" key="2">
    <source>
        <dbReference type="EMBL" id="ROW18088.1"/>
    </source>
</evidence>